<organism evidence="1 2">
    <name type="scientific">Elysia crispata</name>
    <name type="common">lettuce slug</name>
    <dbReference type="NCBI Taxonomy" id="231223"/>
    <lineage>
        <taxon>Eukaryota</taxon>
        <taxon>Metazoa</taxon>
        <taxon>Spiralia</taxon>
        <taxon>Lophotrochozoa</taxon>
        <taxon>Mollusca</taxon>
        <taxon>Gastropoda</taxon>
        <taxon>Heterobranchia</taxon>
        <taxon>Euthyneura</taxon>
        <taxon>Panpulmonata</taxon>
        <taxon>Sacoglossa</taxon>
        <taxon>Placobranchoidea</taxon>
        <taxon>Plakobranchidae</taxon>
        <taxon>Elysia</taxon>
    </lineage>
</organism>
<dbReference type="AlphaFoldDB" id="A0AAE1E6N8"/>
<comment type="caution">
    <text evidence="1">The sequence shown here is derived from an EMBL/GenBank/DDBJ whole genome shotgun (WGS) entry which is preliminary data.</text>
</comment>
<sequence>AQDKDFCLPDVPDDDEISSTPTEMSIAECFDLSNKRILCIFNTGIEGRNYFDTCQVYSDETECEKIIKKMEEVAKWLRNLKDAIGGTKSKALQESSTQVQFCSCASSTELEIENQTEDEAVGGRYVEKDLLTSSPGKVVLVKDKETYKVWIEKKIPLDSEYSAAGVRSWRALAKEKMAPVLYRVLFKDNYALYTMEYIDGCTLNRVLLSGKMKNQEDDRRLLAILVSIFFLKCRNFLGKLGIPDLRASNVMVTCKPRLSFRLIDFDVSPKLFCGSASKKTRKNVEEIISLGVCVYFGNKVGQACGGRSEDEIKDLIQQQLKEKRHQYELCKIVMGLKDSISKDFQDKDFANTDSVEKYLEKLLPEDLDSCKERLRSMIFPDILEK</sequence>
<feature type="non-terminal residue" evidence="1">
    <location>
        <position position="1"/>
    </location>
</feature>
<dbReference type="Gene3D" id="1.10.510.10">
    <property type="entry name" value="Transferase(Phosphotransferase) domain 1"/>
    <property type="match status" value="1"/>
</dbReference>
<evidence type="ECO:0000313" key="2">
    <source>
        <dbReference type="Proteomes" id="UP001283361"/>
    </source>
</evidence>
<dbReference type="Proteomes" id="UP001283361">
    <property type="component" value="Unassembled WGS sequence"/>
</dbReference>
<evidence type="ECO:0000313" key="1">
    <source>
        <dbReference type="EMBL" id="KAK3795947.1"/>
    </source>
</evidence>
<dbReference type="SUPFAM" id="SSF56112">
    <property type="entry name" value="Protein kinase-like (PK-like)"/>
    <property type="match status" value="1"/>
</dbReference>
<evidence type="ECO:0008006" key="3">
    <source>
        <dbReference type="Google" id="ProtNLM"/>
    </source>
</evidence>
<reference evidence="1" key="1">
    <citation type="journal article" date="2023" name="G3 (Bethesda)">
        <title>A reference genome for the long-term kleptoplast-retaining sea slug Elysia crispata morphotype clarki.</title>
        <authorList>
            <person name="Eastman K.E."/>
            <person name="Pendleton A.L."/>
            <person name="Shaikh M.A."/>
            <person name="Suttiyut T."/>
            <person name="Ogas R."/>
            <person name="Tomko P."/>
            <person name="Gavelis G."/>
            <person name="Widhalm J.R."/>
            <person name="Wisecaver J.H."/>
        </authorList>
    </citation>
    <scope>NUCLEOTIDE SEQUENCE</scope>
    <source>
        <strain evidence="1">ECLA1</strain>
    </source>
</reference>
<protein>
    <recommendedName>
        <fullName evidence="3">Protein kinase domain-containing protein</fullName>
    </recommendedName>
</protein>
<name>A0AAE1E6N8_9GAST</name>
<proteinExistence type="predicted"/>
<accession>A0AAE1E6N8</accession>
<dbReference type="EMBL" id="JAWDGP010000960">
    <property type="protein sequence ID" value="KAK3795947.1"/>
    <property type="molecule type" value="Genomic_DNA"/>
</dbReference>
<keyword evidence="2" id="KW-1185">Reference proteome</keyword>
<gene>
    <name evidence="1" type="ORF">RRG08_031650</name>
</gene>
<dbReference type="InterPro" id="IPR011009">
    <property type="entry name" value="Kinase-like_dom_sf"/>
</dbReference>
<feature type="non-terminal residue" evidence="1">
    <location>
        <position position="385"/>
    </location>
</feature>